<name>A0A316QZ84_9BACT</name>
<dbReference type="EMBL" id="DNWC01000052">
    <property type="protein sequence ID" value="HBJ08109.1"/>
    <property type="molecule type" value="Genomic_DNA"/>
</dbReference>
<evidence type="ECO:0000256" key="1">
    <source>
        <dbReference type="SAM" id="SignalP"/>
    </source>
</evidence>
<sequence>MKRIITAFLFFVLILPVCKAQGTSPEDRYKSFQTYKKEYLKKQIGLTDKEAAHFFPLYDEMQLKKYRLNRQVRSEARRIAHSKTPVSEKEYAASAEALSLLPLKEAQIEREYFIRFRGILSPRKLFLYRRAENSFAKAMLQHRDQGKQKK</sequence>
<dbReference type="Proteomes" id="UP000262954">
    <property type="component" value="Unassembled WGS sequence"/>
</dbReference>
<dbReference type="GeneID" id="92928430"/>
<reference evidence="2 3" key="1">
    <citation type="journal article" date="2018" name="Nat. Biotechnol.">
        <title>A standardized bacterial taxonomy based on genome phylogeny substantially revises the tree of life.</title>
        <authorList>
            <person name="Parks D.H."/>
            <person name="Chuvochina M."/>
            <person name="Waite D.W."/>
            <person name="Rinke C."/>
            <person name="Skarshewski A."/>
            <person name="Chaumeil P.A."/>
            <person name="Hugenholtz P."/>
        </authorList>
    </citation>
    <scope>NUCLEOTIDE SEQUENCE [LARGE SCALE GENOMIC DNA]</scope>
    <source>
        <strain evidence="2">UBA11482</strain>
    </source>
</reference>
<dbReference type="AlphaFoldDB" id="A0A316QZ84"/>
<protein>
    <recommendedName>
        <fullName evidence="4">DUF4890 domain-containing protein</fullName>
    </recommendedName>
</protein>
<proteinExistence type="predicted"/>
<dbReference type="RefSeq" id="WP_022390329.1">
    <property type="nucleotide sequence ID" value="NZ_AP028032.1"/>
</dbReference>
<evidence type="ECO:0008006" key="4">
    <source>
        <dbReference type="Google" id="ProtNLM"/>
    </source>
</evidence>
<evidence type="ECO:0000313" key="3">
    <source>
        <dbReference type="Proteomes" id="UP000262954"/>
    </source>
</evidence>
<evidence type="ECO:0000313" key="2">
    <source>
        <dbReference type="EMBL" id="HBJ08109.1"/>
    </source>
</evidence>
<feature type="chain" id="PRO_5030062717" description="DUF4890 domain-containing protein" evidence="1">
    <location>
        <begin position="21"/>
        <end position="150"/>
    </location>
</feature>
<organism evidence="2 3">
    <name type="scientific">Coprobacter fastidiosus</name>
    <dbReference type="NCBI Taxonomy" id="1099853"/>
    <lineage>
        <taxon>Bacteria</taxon>
        <taxon>Pseudomonadati</taxon>
        <taxon>Bacteroidota</taxon>
        <taxon>Bacteroidia</taxon>
        <taxon>Bacteroidales</taxon>
        <taxon>Barnesiellaceae</taxon>
        <taxon>Coprobacter</taxon>
    </lineage>
</organism>
<gene>
    <name evidence="2" type="ORF">DDY73_03815</name>
</gene>
<feature type="signal peptide" evidence="1">
    <location>
        <begin position="1"/>
        <end position="20"/>
    </location>
</feature>
<comment type="caution">
    <text evidence="2">The sequence shown here is derived from an EMBL/GenBank/DDBJ whole genome shotgun (WGS) entry which is preliminary data.</text>
</comment>
<accession>A0A316QZ84</accession>
<keyword evidence="1" id="KW-0732">Signal</keyword>